<dbReference type="GO" id="GO:0051536">
    <property type="term" value="F:iron-sulfur cluster binding"/>
    <property type="evidence" value="ECO:0007669"/>
    <property type="project" value="UniProtKB-KW"/>
</dbReference>
<reference evidence="12" key="1">
    <citation type="journal article" date="2015" name="Nature">
        <title>Complex archaea that bridge the gap between prokaryotes and eukaryotes.</title>
        <authorList>
            <person name="Spang A."/>
            <person name="Saw J.H."/>
            <person name="Jorgensen S.L."/>
            <person name="Zaremba-Niedzwiedzka K."/>
            <person name="Martijn J."/>
            <person name="Lind A.E."/>
            <person name="van Eijk R."/>
            <person name="Schleper C."/>
            <person name="Guy L."/>
            <person name="Ettema T.J."/>
        </authorList>
    </citation>
    <scope>NUCLEOTIDE SEQUENCE</scope>
</reference>
<dbReference type="Pfam" id="PF00724">
    <property type="entry name" value="Oxidored_FMN"/>
    <property type="match status" value="1"/>
</dbReference>
<evidence type="ECO:0000256" key="8">
    <source>
        <dbReference type="ARBA" id="ARBA00023004"/>
    </source>
</evidence>
<keyword evidence="6" id="KW-0479">Metal-binding</keyword>
<dbReference type="GO" id="GO:0046872">
    <property type="term" value="F:metal ion binding"/>
    <property type="evidence" value="ECO:0007669"/>
    <property type="project" value="UniProtKB-KW"/>
</dbReference>
<dbReference type="InterPro" id="IPR051793">
    <property type="entry name" value="NADH:flavin_oxidoreductase"/>
</dbReference>
<keyword evidence="8" id="KW-0408">Iron</keyword>
<dbReference type="AlphaFoldDB" id="A0A0F9G8M8"/>
<dbReference type="SUPFAM" id="SSF51905">
    <property type="entry name" value="FAD/NAD(P)-binding domain"/>
    <property type="match status" value="1"/>
</dbReference>
<dbReference type="InterPro" id="IPR013785">
    <property type="entry name" value="Aldolase_TIM"/>
</dbReference>
<dbReference type="SUPFAM" id="SSF51971">
    <property type="entry name" value="Nucleotide-binding domain"/>
    <property type="match status" value="1"/>
</dbReference>
<evidence type="ECO:0008006" key="13">
    <source>
        <dbReference type="Google" id="ProtNLM"/>
    </source>
</evidence>
<dbReference type="Gene3D" id="3.40.50.720">
    <property type="entry name" value="NAD(P)-binding Rossmann-like Domain"/>
    <property type="match status" value="1"/>
</dbReference>
<evidence type="ECO:0000256" key="1">
    <source>
        <dbReference type="ARBA" id="ARBA00001917"/>
    </source>
</evidence>
<accession>A0A0F9G8M8</accession>
<evidence type="ECO:0000313" key="12">
    <source>
        <dbReference type="EMBL" id="KKL65855.1"/>
    </source>
</evidence>
<sequence length="582" mass="64633">ATDMVVDIPGSAGHEVIYAEGAAKGKAIRSMNVEEIYDLIEKFGEAGWRLQQAGFDSVELHGAHGYMIAQFMSEYVNRRNDRFGGSFINRMRFVLEIINRIKLKCGKDFPIGIRYSAEEWLEGTRKLEESVKIARLMEESGIAYLDISAGIFEVPGPTMDPMYYPEGWNTYTAEEIKKHVKIPVITSHTLRDPDYCEKILAEGKTDMVGLSRQMIADPYWGNKAKAGKKEEIRKCISCLVGCWQESLMIKRHMRCAINPAVGDERFINIAPAEKKFEVAVVGGGPGGMETARIATLRGHSVTIFEKTGELGGAILCCCTVHGKNKMRWYADWQRRQIKKLNAEVRCNIEPAASDLKGFDAVILATGAKVARPDIPGIDRPLVVSFEDVLRCKSKNCEYYPEDKGVPAVTGDTVLVWGDHFGAADTIEKLGYEGKKVYVVTENMEFAEWMEPCHKDVMVKRFAQSNGEGLKGKTFAKPVTVIPNTSVFEIKKDGEVVIVDSSFKRSTLKVDNVVLGWVEPDHSFYKSLLEQGVKVTMIGDLKKVRNLRGAVTDGANIGLALDKELMLNANNGLIANLPTGIEL</sequence>
<evidence type="ECO:0000256" key="5">
    <source>
        <dbReference type="ARBA" id="ARBA00022643"/>
    </source>
</evidence>
<feature type="non-terminal residue" evidence="12">
    <location>
        <position position="1"/>
    </location>
</feature>
<evidence type="ECO:0000256" key="2">
    <source>
        <dbReference type="ARBA" id="ARBA00001966"/>
    </source>
</evidence>
<evidence type="ECO:0000259" key="11">
    <source>
        <dbReference type="Pfam" id="PF07992"/>
    </source>
</evidence>
<keyword evidence="5" id="KW-0288">FMN</keyword>
<name>A0A0F9G8M8_9ZZZZ</name>
<feature type="domain" description="NADH:flavin oxidoreductase/NADH oxidase N-terminal" evidence="10">
    <location>
        <begin position="25"/>
        <end position="230"/>
    </location>
</feature>
<dbReference type="GO" id="GO:0010181">
    <property type="term" value="F:FMN binding"/>
    <property type="evidence" value="ECO:0007669"/>
    <property type="project" value="InterPro"/>
</dbReference>
<comment type="similarity">
    <text evidence="3">In the N-terminal section; belongs to the NADH:flavin oxidoreductase/NADH oxidase family.</text>
</comment>
<dbReference type="InterPro" id="IPR023753">
    <property type="entry name" value="FAD/NAD-binding_dom"/>
</dbReference>
<dbReference type="PRINTS" id="PR00419">
    <property type="entry name" value="ADXRDTASE"/>
</dbReference>
<keyword evidence="4" id="KW-0285">Flavoprotein</keyword>
<dbReference type="SUPFAM" id="SSF51395">
    <property type="entry name" value="FMN-linked oxidoreductases"/>
    <property type="match status" value="1"/>
</dbReference>
<evidence type="ECO:0000256" key="6">
    <source>
        <dbReference type="ARBA" id="ARBA00022723"/>
    </source>
</evidence>
<dbReference type="CDD" id="cd02803">
    <property type="entry name" value="OYE_like_FMN_family"/>
    <property type="match status" value="1"/>
</dbReference>
<dbReference type="PANTHER" id="PTHR42917">
    <property type="entry name" value="2,4-DIENOYL-COA REDUCTASE"/>
    <property type="match status" value="1"/>
</dbReference>
<dbReference type="PANTHER" id="PTHR42917:SF2">
    <property type="entry name" value="2,4-DIENOYL-COA REDUCTASE [(2E)-ENOYL-COA-PRODUCING]"/>
    <property type="match status" value="1"/>
</dbReference>
<keyword evidence="7" id="KW-0560">Oxidoreductase</keyword>
<organism evidence="12">
    <name type="scientific">marine sediment metagenome</name>
    <dbReference type="NCBI Taxonomy" id="412755"/>
    <lineage>
        <taxon>unclassified sequences</taxon>
        <taxon>metagenomes</taxon>
        <taxon>ecological metagenomes</taxon>
    </lineage>
</organism>
<comment type="caution">
    <text evidence="12">The sequence shown here is derived from an EMBL/GenBank/DDBJ whole genome shotgun (WGS) entry which is preliminary data.</text>
</comment>
<comment type="cofactor">
    <cofactor evidence="1">
        <name>FMN</name>
        <dbReference type="ChEBI" id="CHEBI:58210"/>
    </cofactor>
</comment>
<keyword evidence="9" id="KW-0411">Iron-sulfur</keyword>
<evidence type="ECO:0000259" key="10">
    <source>
        <dbReference type="Pfam" id="PF00724"/>
    </source>
</evidence>
<dbReference type="GO" id="GO:0016491">
    <property type="term" value="F:oxidoreductase activity"/>
    <property type="evidence" value="ECO:0007669"/>
    <property type="project" value="UniProtKB-KW"/>
</dbReference>
<dbReference type="Pfam" id="PF07992">
    <property type="entry name" value="Pyr_redox_2"/>
    <property type="match status" value="1"/>
</dbReference>
<comment type="cofactor">
    <cofactor evidence="2">
        <name>[4Fe-4S] cluster</name>
        <dbReference type="ChEBI" id="CHEBI:49883"/>
    </cofactor>
</comment>
<dbReference type="Gene3D" id="3.20.20.70">
    <property type="entry name" value="Aldolase class I"/>
    <property type="match status" value="1"/>
</dbReference>
<evidence type="ECO:0000256" key="3">
    <source>
        <dbReference type="ARBA" id="ARBA00011048"/>
    </source>
</evidence>
<evidence type="ECO:0000256" key="4">
    <source>
        <dbReference type="ARBA" id="ARBA00022630"/>
    </source>
</evidence>
<proteinExistence type="inferred from homology"/>
<protein>
    <recommendedName>
        <fullName evidence="13">NADH:flavin oxidoreductase/NADH oxidase N-terminal domain-containing protein</fullName>
    </recommendedName>
</protein>
<dbReference type="InterPro" id="IPR001155">
    <property type="entry name" value="OxRdtase_FMN_N"/>
</dbReference>
<dbReference type="EMBL" id="LAZR01027398">
    <property type="protein sequence ID" value="KKL65855.1"/>
    <property type="molecule type" value="Genomic_DNA"/>
</dbReference>
<evidence type="ECO:0000256" key="7">
    <source>
        <dbReference type="ARBA" id="ARBA00023002"/>
    </source>
</evidence>
<gene>
    <name evidence="12" type="ORF">LCGC14_2150820</name>
</gene>
<evidence type="ECO:0000256" key="9">
    <source>
        <dbReference type="ARBA" id="ARBA00023014"/>
    </source>
</evidence>
<dbReference type="Gene3D" id="3.50.50.60">
    <property type="entry name" value="FAD/NAD(P)-binding domain"/>
    <property type="match status" value="1"/>
</dbReference>
<dbReference type="InterPro" id="IPR036188">
    <property type="entry name" value="FAD/NAD-bd_sf"/>
</dbReference>
<feature type="domain" description="FAD/NAD(P)-binding" evidence="11">
    <location>
        <begin position="277"/>
        <end position="534"/>
    </location>
</feature>